<feature type="compositionally biased region" description="Acidic residues" evidence="1">
    <location>
        <begin position="136"/>
        <end position="145"/>
    </location>
</feature>
<dbReference type="InterPro" id="IPR025557">
    <property type="entry name" value="DUF4282"/>
</dbReference>
<evidence type="ECO:0000256" key="2">
    <source>
        <dbReference type="SAM" id="Phobius"/>
    </source>
</evidence>
<feature type="transmembrane region" description="Helical" evidence="2">
    <location>
        <begin position="22"/>
        <end position="47"/>
    </location>
</feature>
<keyword evidence="4" id="KW-1185">Reference proteome</keyword>
<sequence length="151" mass="16696">MSELVGRFLSFEEHLGRGLVKFVYYVLLFLLVVTTLFGLGSAVYMMFAKAFWPNLWQFLVFIPLRFFVALLLLRVGAEVVIAVLSIDDNLRGESASPDSLSTGLNPVAPPKAAPTMKNPAPRTARDEEPSEGDKSDEPEESSSEDETTKPE</sequence>
<dbReference type="AlphaFoldDB" id="A0A7Y3RLI0"/>
<comment type="caution">
    <text evidence="3">The sequence shown here is derived from an EMBL/GenBank/DDBJ whole genome shotgun (WGS) entry which is preliminary data.</text>
</comment>
<dbReference type="Pfam" id="PF14110">
    <property type="entry name" value="DUF4282"/>
    <property type="match status" value="1"/>
</dbReference>
<proteinExistence type="predicted"/>
<gene>
    <name evidence="3" type="ORF">HK107_05360</name>
</gene>
<organism evidence="3 4">
    <name type="scientific">Parvularcula mediterranea</name>
    <dbReference type="NCBI Taxonomy" id="2732508"/>
    <lineage>
        <taxon>Bacteria</taxon>
        <taxon>Pseudomonadati</taxon>
        <taxon>Pseudomonadota</taxon>
        <taxon>Alphaproteobacteria</taxon>
        <taxon>Parvularculales</taxon>
        <taxon>Parvularculaceae</taxon>
        <taxon>Parvularcula</taxon>
    </lineage>
</organism>
<feature type="compositionally biased region" description="Basic and acidic residues" evidence="1">
    <location>
        <begin position="123"/>
        <end position="135"/>
    </location>
</feature>
<feature type="transmembrane region" description="Helical" evidence="2">
    <location>
        <begin position="59"/>
        <end position="84"/>
    </location>
</feature>
<feature type="region of interest" description="Disordered" evidence="1">
    <location>
        <begin position="90"/>
        <end position="151"/>
    </location>
</feature>
<evidence type="ECO:0000313" key="3">
    <source>
        <dbReference type="EMBL" id="NNU15746.1"/>
    </source>
</evidence>
<reference evidence="3 4" key="1">
    <citation type="submission" date="2020-05" db="EMBL/GenBank/DDBJ databases">
        <title>Parvularcula mediterraneae sp. nov., isolated from polypropylene straw from shallow seawater of the seashore of Laganas in Zakynthos island, Greece.</title>
        <authorList>
            <person name="Szabo I."/>
            <person name="Al-Omari J."/>
            <person name="Rado J."/>
            <person name="Szerdahelyi G.S."/>
        </authorList>
    </citation>
    <scope>NUCLEOTIDE SEQUENCE [LARGE SCALE GENOMIC DNA]</scope>
    <source>
        <strain evidence="3 4">ZS-1/3</strain>
    </source>
</reference>
<dbReference type="EMBL" id="JABFCX010000002">
    <property type="protein sequence ID" value="NNU15746.1"/>
    <property type="molecule type" value="Genomic_DNA"/>
</dbReference>
<dbReference type="RefSeq" id="WP_173197414.1">
    <property type="nucleotide sequence ID" value="NZ_JABFCX010000002.1"/>
</dbReference>
<dbReference type="Proteomes" id="UP000536835">
    <property type="component" value="Unassembled WGS sequence"/>
</dbReference>
<keyword evidence="2" id="KW-0812">Transmembrane</keyword>
<evidence type="ECO:0000313" key="4">
    <source>
        <dbReference type="Proteomes" id="UP000536835"/>
    </source>
</evidence>
<protein>
    <submittedName>
        <fullName evidence="3">DUF4282 domain-containing protein</fullName>
    </submittedName>
</protein>
<accession>A0A7Y3RLI0</accession>
<keyword evidence="2" id="KW-0472">Membrane</keyword>
<evidence type="ECO:0000256" key="1">
    <source>
        <dbReference type="SAM" id="MobiDB-lite"/>
    </source>
</evidence>
<name>A0A7Y3RLI0_9PROT</name>
<keyword evidence="2" id="KW-1133">Transmembrane helix</keyword>